<keyword evidence="1" id="KW-0732">Signal</keyword>
<evidence type="ECO:0000256" key="1">
    <source>
        <dbReference type="SAM" id="SignalP"/>
    </source>
</evidence>
<feature type="signal peptide" evidence="1">
    <location>
        <begin position="1"/>
        <end position="28"/>
    </location>
</feature>
<name>A0A939PJI6_9ACTN</name>
<sequence>MTRTIRNGFAAFLIAAVTLMALVLPAGAAGGWSTPIRLSTPIPPTDVVDGPSIAVTATGAQAAAWYDQAADGSQFVHVRTSTNGTSWSAPTTLGGGVSPAVALAPDGRAVSVWEGLPPITGVMKASVRPPGGSWSAPVTLGTDAGAPQLAIDGSGNAVAVWASNAGVLTASLPAGGSWSAVRTLDPSGRAVRLAVNSGGSAVAAWNGPSGAIFAAAGTTTGGFSAAVTVAAPAYRQGNPAVALNDAGQASLVWRGRTTVLAATRTAGGAWSAVTTLTTGASGSVGTAIDAAGNAVAAFVRVGPGATTFPAYVSRLPAGGAWGPATLISSANDYVGAPQAAATPAGAFVVAWMDGNGNTLRAATAAPGGSFGSPAAVVGAFGSFDLAAAPGHAVLMWTSGGATVSGETL</sequence>
<dbReference type="RefSeq" id="WP_208261468.1">
    <property type="nucleotide sequence ID" value="NZ_JAGEOJ010000020.1"/>
</dbReference>
<evidence type="ECO:0000313" key="3">
    <source>
        <dbReference type="Proteomes" id="UP000669179"/>
    </source>
</evidence>
<evidence type="ECO:0008006" key="4">
    <source>
        <dbReference type="Google" id="ProtNLM"/>
    </source>
</evidence>
<proteinExistence type="predicted"/>
<dbReference type="Proteomes" id="UP000669179">
    <property type="component" value="Unassembled WGS sequence"/>
</dbReference>
<dbReference type="EMBL" id="JAGEOJ010000020">
    <property type="protein sequence ID" value="MBO2453452.1"/>
    <property type="molecule type" value="Genomic_DNA"/>
</dbReference>
<dbReference type="SUPFAM" id="SSF89372">
    <property type="entry name" value="Fucose-specific lectin"/>
    <property type="match status" value="1"/>
</dbReference>
<protein>
    <recommendedName>
        <fullName evidence="4">Exo-alpha-sialidase</fullName>
    </recommendedName>
</protein>
<organism evidence="2 3">
    <name type="scientific">Actinomadura barringtoniae</name>
    <dbReference type="NCBI Taxonomy" id="1427535"/>
    <lineage>
        <taxon>Bacteria</taxon>
        <taxon>Bacillati</taxon>
        <taxon>Actinomycetota</taxon>
        <taxon>Actinomycetes</taxon>
        <taxon>Streptosporangiales</taxon>
        <taxon>Thermomonosporaceae</taxon>
        <taxon>Actinomadura</taxon>
    </lineage>
</organism>
<feature type="chain" id="PRO_5037727656" description="Exo-alpha-sialidase" evidence="1">
    <location>
        <begin position="29"/>
        <end position="408"/>
    </location>
</feature>
<gene>
    <name evidence="2" type="ORF">J4573_40610</name>
</gene>
<accession>A0A939PJI6</accession>
<evidence type="ECO:0000313" key="2">
    <source>
        <dbReference type="EMBL" id="MBO2453452.1"/>
    </source>
</evidence>
<comment type="caution">
    <text evidence="2">The sequence shown here is derived from an EMBL/GenBank/DDBJ whole genome shotgun (WGS) entry which is preliminary data.</text>
</comment>
<reference evidence="2" key="1">
    <citation type="submission" date="2021-03" db="EMBL/GenBank/DDBJ databases">
        <authorList>
            <person name="Kanchanasin P."/>
            <person name="Saeng-In P."/>
            <person name="Phongsopitanun W."/>
            <person name="Yuki M."/>
            <person name="Kudo T."/>
            <person name="Ohkuma M."/>
            <person name="Tanasupawat S."/>
        </authorList>
    </citation>
    <scope>NUCLEOTIDE SEQUENCE</scope>
    <source>
        <strain evidence="2">GKU 128</strain>
    </source>
</reference>
<dbReference type="AlphaFoldDB" id="A0A939PJI6"/>
<keyword evidence="3" id="KW-1185">Reference proteome</keyword>